<proteinExistence type="predicted"/>
<dbReference type="Proteomes" id="UP001437256">
    <property type="component" value="Unassembled WGS sequence"/>
</dbReference>
<name>A0ABR2ZXP5_9AGAR</name>
<dbReference type="EMBL" id="JBBXMP010000038">
    <property type="protein sequence ID" value="KAL0066133.1"/>
    <property type="molecule type" value="Genomic_DNA"/>
</dbReference>
<keyword evidence="2" id="KW-1185">Reference proteome</keyword>
<evidence type="ECO:0000313" key="1">
    <source>
        <dbReference type="EMBL" id="KAL0066133.1"/>
    </source>
</evidence>
<protein>
    <submittedName>
        <fullName evidence="1">Uncharacterized protein</fullName>
    </submittedName>
</protein>
<accession>A0ABR2ZXP5</accession>
<gene>
    <name evidence="1" type="ORF">AAF712_006757</name>
</gene>
<comment type="caution">
    <text evidence="1">The sequence shown here is derived from an EMBL/GenBank/DDBJ whole genome shotgun (WGS) entry which is preliminary data.</text>
</comment>
<sequence>MVMLDDQMRLFIFVFTVNATTRPMQTWLFPQSRGKIRCKLDYHKARLFIKFLPTIVEELGWDPTVTRLEKPLEADGSNSVVCGHMINYRPLYLVGNQISNLSTQIWKAGEVGGDYTLKVESGCIHEDGRAGFSEEEREEKRGDPTTYASVEDVKSVFMAIFTEH</sequence>
<evidence type="ECO:0000313" key="2">
    <source>
        <dbReference type="Proteomes" id="UP001437256"/>
    </source>
</evidence>
<organism evidence="1 2">
    <name type="scientific">Marasmius tenuissimus</name>
    <dbReference type="NCBI Taxonomy" id="585030"/>
    <lineage>
        <taxon>Eukaryota</taxon>
        <taxon>Fungi</taxon>
        <taxon>Dikarya</taxon>
        <taxon>Basidiomycota</taxon>
        <taxon>Agaricomycotina</taxon>
        <taxon>Agaricomycetes</taxon>
        <taxon>Agaricomycetidae</taxon>
        <taxon>Agaricales</taxon>
        <taxon>Marasmiineae</taxon>
        <taxon>Marasmiaceae</taxon>
        <taxon>Marasmius</taxon>
    </lineage>
</organism>
<reference evidence="1 2" key="1">
    <citation type="submission" date="2024-05" db="EMBL/GenBank/DDBJ databases">
        <title>A draft genome resource for the thread blight pathogen Marasmius tenuissimus strain MS-2.</title>
        <authorList>
            <person name="Yulfo-Soto G.E."/>
            <person name="Baruah I.K."/>
            <person name="Amoako-Attah I."/>
            <person name="Bukari Y."/>
            <person name="Meinhardt L.W."/>
            <person name="Bailey B.A."/>
            <person name="Cohen S.P."/>
        </authorList>
    </citation>
    <scope>NUCLEOTIDE SEQUENCE [LARGE SCALE GENOMIC DNA]</scope>
    <source>
        <strain evidence="1 2">MS-2</strain>
    </source>
</reference>